<name>A0A0K9PWB4_ZOSMR</name>
<proteinExistence type="predicted"/>
<keyword evidence="9" id="KW-1185">Reference proteome</keyword>
<evidence type="ECO:0000256" key="5">
    <source>
        <dbReference type="PROSITE-ProRule" id="PRU01006"/>
    </source>
</evidence>
<dbReference type="InterPro" id="IPR032914">
    <property type="entry name" value="Vam6/VPS39/TRAP1"/>
</dbReference>
<dbReference type="InterPro" id="IPR000547">
    <property type="entry name" value="Clathrin_H-chain/VPS_repeat"/>
</dbReference>
<dbReference type="PROSITE" id="PS50219">
    <property type="entry name" value="CNH"/>
    <property type="match status" value="1"/>
</dbReference>
<evidence type="ECO:0000259" key="7">
    <source>
        <dbReference type="PROSITE" id="PS50219"/>
    </source>
</evidence>
<dbReference type="PROSITE" id="PS50236">
    <property type="entry name" value="CHCR"/>
    <property type="match status" value="1"/>
</dbReference>
<dbReference type="STRING" id="29655.A0A0K9PWB4"/>
<protein>
    <submittedName>
        <fullName evidence="8">Vacuolar morphogenesis protein AvaB</fullName>
    </submittedName>
</protein>
<dbReference type="PANTHER" id="PTHR12894">
    <property type="entry name" value="CNH DOMAIN CONTAINING"/>
    <property type="match status" value="1"/>
</dbReference>
<dbReference type="GO" id="GO:0005737">
    <property type="term" value="C:cytoplasm"/>
    <property type="evidence" value="ECO:0000318"/>
    <property type="project" value="GO_Central"/>
</dbReference>
<comment type="subcellular location">
    <subcellularLocation>
        <location evidence="1">Cytoplasm</location>
    </subcellularLocation>
</comment>
<dbReference type="InterPro" id="IPR019453">
    <property type="entry name" value="VPS39/TGFA1_Znf"/>
</dbReference>
<keyword evidence="4" id="KW-0653">Protein transport</keyword>
<accession>A0A0K9PWB4</accession>
<dbReference type="GO" id="GO:0034058">
    <property type="term" value="P:endosomal vesicle fusion"/>
    <property type="evidence" value="ECO:0000318"/>
    <property type="project" value="GO_Central"/>
</dbReference>
<dbReference type="GO" id="GO:0006914">
    <property type="term" value="P:autophagy"/>
    <property type="evidence" value="ECO:0000318"/>
    <property type="project" value="GO_Central"/>
</dbReference>
<comment type="caution">
    <text evidence="8">The sequence shown here is derived from an EMBL/GenBank/DDBJ whole genome shotgun (WGS) entry which is preliminary data.</text>
</comment>
<evidence type="ECO:0000256" key="3">
    <source>
        <dbReference type="ARBA" id="ARBA00022490"/>
    </source>
</evidence>
<dbReference type="GO" id="GO:0016020">
    <property type="term" value="C:membrane"/>
    <property type="evidence" value="ECO:0000318"/>
    <property type="project" value="GO_Central"/>
</dbReference>
<dbReference type="OMA" id="EEYCNQV"/>
<dbReference type="InterPro" id="IPR001180">
    <property type="entry name" value="CNH_dom"/>
</dbReference>
<dbReference type="PANTHER" id="PTHR12894:SF27">
    <property type="entry name" value="TRANSFORMING GROWTH FACTOR-BETA RECEPTOR-ASSOCIATED PROTEIN 1"/>
    <property type="match status" value="1"/>
</dbReference>
<feature type="repeat" description="CHCR" evidence="5">
    <location>
        <begin position="602"/>
        <end position="774"/>
    </location>
</feature>
<dbReference type="Pfam" id="PF10366">
    <property type="entry name" value="Vps39_1"/>
    <property type="match status" value="1"/>
</dbReference>
<dbReference type="InterPro" id="IPR019452">
    <property type="entry name" value="VPS39/TGF_beta_rcpt-assoc_1"/>
</dbReference>
<evidence type="ECO:0000313" key="8">
    <source>
        <dbReference type="EMBL" id="KMZ73219.1"/>
    </source>
</evidence>
<organism evidence="8 9">
    <name type="scientific">Zostera marina</name>
    <name type="common">Eelgrass</name>
    <dbReference type="NCBI Taxonomy" id="29655"/>
    <lineage>
        <taxon>Eukaryota</taxon>
        <taxon>Viridiplantae</taxon>
        <taxon>Streptophyta</taxon>
        <taxon>Embryophyta</taxon>
        <taxon>Tracheophyta</taxon>
        <taxon>Spermatophyta</taxon>
        <taxon>Magnoliopsida</taxon>
        <taxon>Liliopsida</taxon>
        <taxon>Zosteraceae</taxon>
        <taxon>Zostera</taxon>
    </lineage>
</organism>
<dbReference type="GO" id="GO:0006886">
    <property type="term" value="P:intracellular protein transport"/>
    <property type="evidence" value="ECO:0007669"/>
    <property type="project" value="UniProtKB-UniRule"/>
</dbReference>
<sequence length="971" mass="109438">MVHVAYDAVELVRGAPTKIEVAAIYGSKILAGCADGSLRIFTPLQEDSDQGEGIQRGGYVQEKAVSMFWKKLPSAMEVSPSRNLLISLSEWIVFHRLPNLEVVAAISMTKTANVYAWDDQKGMLCVAKQKKVAIFRLDGGREVVEVKEFGVLDYVKCIAWCGDNICLGYATPKKEYVIISSTTGAMSQVFPSGKIPLAVSLDSGNLLLGKDNISIFVDQNGKLLQDGRICWSEVPASVVIHKPYAIARLPKHIEIRSLRTTYPLVQTIVLRDVRLLVKSTDCIIAALGNSMYGLLPVPFGAQIVQLSASGNFAEALALCKLLPPEDSALRSSKESSIHTRYGQYLFENENYEEAMEQFLASQMDITYILSLYPSVVLPNRPVVSYSEDIMEIPDFSDETESSFPSQQIEPNEMSKQEEKKISHNAYMALIKYLHKKRLGIIEKVTAEVTEEVVLNAVHSSNPRRSKNRGPSRISSIARELAIILDTALIQALLYTRQTPAALELLKGPNYCELTICEHLLKQRSSNEVLLELYRCNEMHREALKLLVQLVEESGSCPQPPALNQKFRPDMIIDYLKPVCSTDPMLVLEFSTHILESCPTQTIDLFLSGNIPADLVNSYLKQHAPTMQTRYLELMLSMNNNSVNSNLQNELVQIYLSEVIEWYSNLKDEQKWNEKARSLTREKLLSALYGISDHNAEKLLNRLPRDALYEEHAILLGRMNQHQLALSLYVHKLYMPDLALAYCDRVFNNGLQQPSSKSMPNVYHTLLQVYLYPQRAKKDLEKKTSNSKLSFKSIKQKIATQKTKSSRLSKNVVEIEWADNNKHISPSSTDTTDSGRSDGDVDENVFEGGPVMSSDALDLLRKRWDRMNGSQTLKLLPKEIKLQDLLLFLEPLLKNSSESRRNNSVIKSLRYSENLQVKEELHKQQKPGITIDNGSTCSLCRKKIGGSVFVIYPNRKTLVHFVCHRDSQKLRL</sequence>
<feature type="domain" description="CNH" evidence="7">
    <location>
        <begin position="16"/>
        <end position="283"/>
    </location>
</feature>
<dbReference type="Pfam" id="PF00780">
    <property type="entry name" value="CNH"/>
    <property type="match status" value="1"/>
</dbReference>
<keyword evidence="2" id="KW-0813">Transport</keyword>
<evidence type="ECO:0000256" key="1">
    <source>
        <dbReference type="ARBA" id="ARBA00004496"/>
    </source>
</evidence>
<dbReference type="EMBL" id="LFYR01000589">
    <property type="protein sequence ID" value="KMZ73219.1"/>
    <property type="molecule type" value="Genomic_DNA"/>
</dbReference>
<gene>
    <name evidence="8" type="ORF">ZOSMA_150G00190</name>
</gene>
<evidence type="ECO:0000256" key="6">
    <source>
        <dbReference type="SAM" id="MobiDB-lite"/>
    </source>
</evidence>
<dbReference type="Pfam" id="PF10367">
    <property type="entry name" value="zf-Vps39_C"/>
    <property type="match status" value="1"/>
</dbReference>
<evidence type="ECO:0000256" key="2">
    <source>
        <dbReference type="ARBA" id="ARBA00022448"/>
    </source>
</evidence>
<reference evidence="9" key="1">
    <citation type="journal article" date="2016" name="Nature">
        <title>The genome of the seagrass Zostera marina reveals angiosperm adaptation to the sea.</title>
        <authorList>
            <person name="Olsen J.L."/>
            <person name="Rouze P."/>
            <person name="Verhelst B."/>
            <person name="Lin Y.-C."/>
            <person name="Bayer T."/>
            <person name="Collen J."/>
            <person name="Dattolo E."/>
            <person name="De Paoli E."/>
            <person name="Dittami S."/>
            <person name="Maumus F."/>
            <person name="Michel G."/>
            <person name="Kersting A."/>
            <person name="Lauritano C."/>
            <person name="Lohaus R."/>
            <person name="Toepel M."/>
            <person name="Tonon T."/>
            <person name="Vanneste K."/>
            <person name="Amirebrahimi M."/>
            <person name="Brakel J."/>
            <person name="Bostroem C."/>
            <person name="Chovatia M."/>
            <person name="Grimwood J."/>
            <person name="Jenkins J.W."/>
            <person name="Jueterbock A."/>
            <person name="Mraz A."/>
            <person name="Stam W.T."/>
            <person name="Tice H."/>
            <person name="Bornberg-Bauer E."/>
            <person name="Green P.J."/>
            <person name="Pearson G.A."/>
            <person name="Procaccini G."/>
            <person name="Duarte C.M."/>
            <person name="Schmutz J."/>
            <person name="Reusch T.B.H."/>
            <person name="Van de Peer Y."/>
        </authorList>
    </citation>
    <scope>NUCLEOTIDE SEQUENCE [LARGE SCALE GENOMIC DNA]</scope>
    <source>
        <strain evidence="9">cv. Finnish</strain>
    </source>
</reference>
<keyword evidence="3" id="KW-0963">Cytoplasm</keyword>
<dbReference type="AlphaFoldDB" id="A0A0K9PWB4"/>
<dbReference type="SUPFAM" id="SSF101908">
    <property type="entry name" value="Putative isomerase YbhE"/>
    <property type="match status" value="1"/>
</dbReference>
<evidence type="ECO:0000313" key="9">
    <source>
        <dbReference type="Proteomes" id="UP000036987"/>
    </source>
</evidence>
<dbReference type="OrthoDB" id="5325112at2759"/>
<feature type="region of interest" description="Disordered" evidence="6">
    <location>
        <begin position="822"/>
        <end position="846"/>
    </location>
</feature>
<dbReference type="Proteomes" id="UP000036987">
    <property type="component" value="Unassembled WGS sequence"/>
</dbReference>
<evidence type="ECO:0000256" key="4">
    <source>
        <dbReference type="ARBA" id="ARBA00022927"/>
    </source>
</evidence>